<dbReference type="GO" id="GO:0016787">
    <property type="term" value="F:hydrolase activity"/>
    <property type="evidence" value="ECO:0007669"/>
    <property type="project" value="InterPro"/>
</dbReference>
<name>A0A5N5W1H7_STRMB</name>
<dbReference type="Proteomes" id="UP000327000">
    <property type="component" value="Unassembled WGS sequence"/>
</dbReference>
<dbReference type="OrthoDB" id="9776021at2"/>
<dbReference type="AlphaFoldDB" id="A0A5N5W1H7"/>
<dbReference type="InterPro" id="IPR027417">
    <property type="entry name" value="P-loop_NTPase"/>
</dbReference>
<dbReference type="PROSITE" id="PS51194">
    <property type="entry name" value="HELICASE_CTER"/>
    <property type="match status" value="1"/>
</dbReference>
<evidence type="ECO:0000256" key="2">
    <source>
        <dbReference type="SAM" id="Phobius"/>
    </source>
</evidence>
<protein>
    <submittedName>
        <fullName evidence="5">DEAD/DEAH box helicase</fullName>
    </submittedName>
</protein>
<accession>A0A5N5W1H7</accession>
<feature type="domain" description="Helicase C-terminal" evidence="4">
    <location>
        <begin position="278"/>
        <end position="444"/>
    </location>
</feature>
<dbReference type="PROSITE" id="PS51192">
    <property type="entry name" value="HELICASE_ATP_BIND_1"/>
    <property type="match status" value="1"/>
</dbReference>
<dbReference type="RefSeq" id="WP_152265201.1">
    <property type="nucleotide sequence ID" value="NZ_VOKX01000106.1"/>
</dbReference>
<dbReference type="PANTHER" id="PTHR33418:SF1">
    <property type="entry name" value="HELICASE-ASSOCIATED DOMAIN-CONTAINING PROTEIN"/>
    <property type="match status" value="1"/>
</dbReference>
<reference evidence="5 6" key="1">
    <citation type="journal article" date="2019" name="Microb. Cell Fact.">
        <title>Exploring novel herbicidin analogues by transcriptional regulator overexpression and MS/MS molecular networking.</title>
        <authorList>
            <person name="Shi Y."/>
            <person name="Gu R."/>
            <person name="Li Y."/>
            <person name="Wang X."/>
            <person name="Ren W."/>
            <person name="Li X."/>
            <person name="Wang L."/>
            <person name="Xie Y."/>
            <person name="Hong B."/>
        </authorList>
    </citation>
    <scope>NUCLEOTIDE SEQUENCE [LARGE SCALE GENOMIC DNA]</scope>
    <source>
        <strain evidence="5 6">US-43</strain>
    </source>
</reference>
<evidence type="ECO:0000313" key="6">
    <source>
        <dbReference type="Proteomes" id="UP000327000"/>
    </source>
</evidence>
<keyword evidence="5" id="KW-0547">Nucleotide-binding</keyword>
<evidence type="ECO:0000256" key="1">
    <source>
        <dbReference type="SAM" id="MobiDB-lite"/>
    </source>
</evidence>
<dbReference type="PANTHER" id="PTHR33418">
    <property type="entry name" value="HELICASE-ASSOCIATED"/>
    <property type="match status" value="1"/>
</dbReference>
<evidence type="ECO:0000259" key="4">
    <source>
        <dbReference type="PROSITE" id="PS51194"/>
    </source>
</evidence>
<organism evidence="5 6">
    <name type="scientific">Streptomyces mobaraensis</name>
    <name type="common">Streptoverticillium mobaraense</name>
    <dbReference type="NCBI Taxonomy" id="35621"/>
    <lineage>
        <taxon>Bacteria</taxon>
        <taxon>Bacillati</taxon>
        <taxon>Actinomycetota</taxon>
        <taxon>Actinomycetes</taxon>
        <taxon>Kitasatosporales</taxon>
        <taxon>Streptomycetaceae</taxon>
        <taxon>Streptomyces</taxon>
    </lineage>
</organism>
<keyword evidence="2" id="KW-1133">Transmembrane helix</keyword>
<feature type="region of interest" description="Disordered" evidence="1">
    <location>
        <begin position="892"/>
        <end position="918"/>
    </location>
</feature>
<keyword evidence="5" id="KW-0347">Helicase</keyword>
<dbReference type="SUPFAM" id="SSF52540">
    <property type="entry name" value="P-loop containing nucleoside triphosphate hydrolases"/>
    <property type="match status" value="1"/>
</dbReference>
<evidence type="ECO:0000259" key="3">
    <source>
        <dbReference type="PROSITE" id="PS51192"/>
    </source>
</evidence>
<dbReference type="InterPro" id="IPR005114">
    <property type="entry name" value="Helicase_assoc"/>
</dbReference>
<keyword evidence="2" id="KW-0472">Membrane</keyword>
<dbReference type="InterPro" id="IPR001650">
    <property type="entry name" value="Helicase_C-like"/>
</dbReference>
<dbReference type="Pfam" id="PF03457">
    <property type="entry name" value="HA"/>
    <property type="match status" value="5"/>
</dbReference>
<keyword evidence="5" id="KW-0067">ATP-binding</keyword>
<dbReference type="GO" id="GO:0003677">
    <property type="term" value="F:DNA binding"/>
    <property type="evidence" value="ECO:0007669"/>
    <property type="project" value="InterPro"/>
</dbReference>
<evidence type="ECO:0000313" key="5">
    <source>
        <dbReference type="EMBL" id="KAB7835744.1"/>
    </source>
</evidence>
<dbReference type="GO" id="GO:0004386">
    <property type="term" value="F:helicase activity"/>
    <property type="evidence" value="ECO:0007669"/>
    <property type="project" value="UniProtKB-KW"/>
</dbReference>
<keyword evidence="5" id="KW-0378">Hydrolase</keyword>
<dbReference type="Gene3D" id="3.40.50.300">
    <property type="entry name" value="P-loop containing nucleotide triphosphate hydrolases"/>
    <property type="match status" value="2"/>
</dbReference>
<dbReference type="InterPro" id="IPR006935">
    <property type="entry name" value="Helicase/UvrB_N"/>
</dbReference>
<dbReference type="GO" id="GO:0005524">
    <property type="term" value="F:ATP binding"/>
    <property type="evidence" value="ECO:0007669"/>
    <property type="project" value="InterPro"/>
</dbReference>
<dbReference type="Gene3D" id="6.10.140.530">
    <property type="match status" value="3"/>
</dbReference>
<sequence>MRQHLTLRPYQHDAINAIVAGLARGDAGQLHAACGSGKTLIAYRSARRLLADGGVVAILVPTLALVAQTIASYRSWHAGLKVLAVCSDDDVADAPVHLDDLHVPATTDATVVAQWLHCPDPGRMRLLVCTYQSAPRLAEAVRSGAGQLKLLILDEAHHLTGQAERAFRRTVDPRWLPARRRLFMTATPRISIGESGTTTLSMDDEAVFGPVLYDYPFPRAIAEGVLSDYRVKIIGIADEELRSLLTRAECEVVDRLGAPALHTIAAQVALARSRTEFGIRRALTFHARIDAAAQYTRTLPDLIERLPASQRPDGELYAGHVHGQMPHRARREVLNRLRHPPEGGWATVSSVRCLAEGVDVPAIDAVLFAHAKTSPVDIIQAVGRALRPHPDYPQPSLVIVPLVVPTQRGEVGDVEAGEYETLWRVVRALRAHDEVLGISLDKNRSAYAAGEPPRLPEKITTVMPWASQRLIDQLTLLTVRKSTSAWWEGYGHARAYHHQHGDLDVTDSSVTDEGFPLGQWLTRQRAYRRKGYLAPDRQAALEELDIAWDPLDARWRVFLTHARAYHEQHGHLRARTDYTTADGYPLGQQLSIRRAQHRAGELKPQRVADLDELGMIWGPPRTHIWEVHDHLTRYRDHRGHLDIPHEHTDADGYPLGTRLAKLRSKWDTLHEEELSALKRIGLCPTTSEQRERLVTAVERFHTEHGHLTIDHKFVDEPSRARPALWLADIANGALRVNSDLRRRLRHLGVLVPGQRAQGWEANLAALRALHTEHGHIDIDTNYRTADGRALGKALTQLRHKHRKGQLSADRAAALEALGITWSPREAKWKAFLAACDRYIAHHGNLRVPTDHTDPEGYRLGPRIHFYRKLAKGHTRTGELSTQRRTELDARGMIWNPRTTPPPARTVTDQAGERQPRAR</sequence>
<dbReference type="SMART" id="SM00490">
    <property type="entry name" value="HELICc"/>
    <property type="match status" value="1"/>
</dbReference>
<feature type="transmembrane region" description="Helical" evidence="2">
    <location>
        <begin position="49"/>
        <end position="71"/>
    </location>
</feature>
<dbReference type="InterPro" id="IPR014001">
    <property type="entry name" value="Helicase_ATP-bd"/>
</dbReference>
<proteinExistence type="predicted"/>
<dbReference type="SMART" id="SM00487">
    <property type="entry name" value="DEXDc"/>
    <property type="match status" value="1"/>
</dbReference>
<dbReference type="CDD" id="cd18785">
    <property type="entry name" value="SF2_C"/>
    <property type="match status" value="1"/>
</dbReference>
<dbReference type="Pfam" id="PF00271">
    <property type="entry name" value="Helicase_C"/>
    <property type="match status" value="1"/>
</dbReference>
<feature type="domain" description="Helicase ATP-binding" evidence="3">
    <location>
        <begin position="19"/>
        <end position="206"/>
    </location>
</feature>
<gene>
    <name evidence="5" type="ORF">FRZ00_26350</name>
</gene>
<dbReference type="EMBL" id="VOKX01000106">
    <property type="protein sequence ID" value="KAB7835744.1"/>
    <property type="molecule type" value="Genomic_DNA"/>
</dbReference>
<keyword evidence="2" id="KW-0812">Transmembrane</keyword>
<dbReference type="Pfam" id="PF04851">
    <property type="entry name" value="ResIII"/>
    <property type="match status" value="1"/>
</dbReference>
<comment type="caution">
    <text evidence="5">The sequence shown here is derived from an EMBL/GenBank/DDBJ whole genome shotgun (WGS) entry which is preliminary data.</text>
</comment>
<keyword evidence="6" id="KW-1185">Reference proteome</keyword>